<proteinExistence type="inferred from homology"/>
<evidence type="ECO:0000256" key="10">
    <source>
        <dbReference type="HAMAP-Rule" id="MF_00454"/>
    </source>
</evidence>
<keyword evidence="2 10" id="KW-1003">Cell membrane</keyword>
<gene>
    <name evidence="10" type="primary">fluC</name>
    <name evidence="10" type="synonym">crcB</name>
    <name evidence="11" type="ORF">E7512_06125</name>
</gene>
<evidence type="ECO:0000256" key="1">
    <source>
        <dbReference type="ARBA" id="ARBA00004651"/>
    </source>
</evidence>
<keyword evidence="4 10" id="KW-1133">Transmembrane helix</keyword>
<evidence type="ECO:0000256" key="5">
    <source>
        <dbReference type="ARBA" id="ARBA00023136"/>
    </source>
</evidence>
<evidence type="ECO:0000256" key="8">
    <source>
        <dbReference type="ARBA" id="ARBA00035585"/>
    </source>
</evidence>
<dbReference type="AlphaFoldDB" id="A0A928KRZ3"/>
<reference evidence="11" key="1">
    <citation type="submission" date="2019-04" db="EMBL/GenBank/DDBJ databases">
        <title>Evolution of Biomass-Degrading Anaerobic Consortia Revealed by Metagenomics.</title>
        <authorList>
            <person name="Peng X."/>
        </authorList>
    </citation>
    <scope>NUCLEOTIDE SEQUENCE</scope>
    <source>
        <strain evidence="11">SIG551</strain>
    </source>
</reference>
<feature type="binding site" evidence="10">
    <location>
        <position position="75"/>
    </location>
    <ligand>
        <name>Na(+)</name>
        <dbReference type="ChEBI" id="CHEBI:29101"/>
        <note>structural</note>
    </ligand>
</feature>
<keyword evidence="10" id="KW-0479">Metal-binding</keyword>
<evidence type="ECO:0000256" key="3">
    <source>
        <dbReference type="ARBA" id="ARBA00022692"/>
    </source>
</evidence>
<dbReference type="PANTHER" id="PTHR28259">
    <property type="entry name" value="FLUORIDE EXPORT PROTEIN 1-RELATED"/>
    <property type="match status" value="1"/>
</dbReference>
<comment type="caution">
    <text evidence="11">The sequence shown here is derived from an EMBL/GenBank/DDBJ whole genome shotgun (WGS) entry which is preliminary data.</text>
</comment>
<dbReference type="GO" id="GO:0005886">
    <property type="term" value="C:plasma membrane"/>
    <property type="evidence" value="ECO:0007669"/>
    <property type="project" value="UniProtKB-SubCell"/>
</dbReference>
<dbReference type="Proteomes" id="UP000754750">
    <property type="component" value="Unassembled WGS sequence"/>
</dbReference>
<evidence type="ECO:0000313" key="11">
    <source>
        <dbReference type="EMBL" id="MBE6833149.1"/>
    </source>
</evidence>
<evidence type="ECO:0000256" key="6">
    <source>
        <dbReference type="ARBA" id="ARBA00023303"/>
    </source>
</evidence>
<keyword evidence="10" id="KW-0813">Transport</keyword>
<evidence type="ECO:0000256" key="2">
    <source>
        <dbReference type="ARBA" id="ARBA00022475"/>
    </source>
</evidence>
<keyword evidence="10" id="KW-0406">Ion transport</keyword>
<keyword evidence="6 10" id="KW-0407">Ion channel</keyword>
<keyword evidence="5 10" id="KW-0472">Membrane</keyword>
<feature type="transmembrane region" description="Helical" evidence="10">
    <location>
        <begin position="96"/>
        <end position="121"/>
    </location>
</feature>
<name>A0A928KRZ3_9FIRM</name>
<comment type="catalytic activity">
    <reaction evidence="8">
        <text>fluoride(in) = fluoride(out)</text>
        <dbReference type="Rhea" id="RHEA:76159"/>
        <dbReference type="ChEBI" id="CHEBI:17051"/>
    </reaction>
    <physiologicalReaction direction="left-to-right" evidence="8">
        <dbReference type="Rhea" id="RHEA:76160"/>
    </physiologicalReaction>
</comment>
<organism evidence="11 12">
    <name type="scientific">Faecalispora sporosphaeroides</name>
    <dbReference type="NCBI Taxonomy" id="1549"/>
    <lineage>
        <taxon>Bacteria</taxon>
        <taxon>Bacillati</taxon>
        <taxon>Bacillota</taxon>
        <taxon>Clostridia</taxon>
        <taxon>Eubacteriales</taxon>
        <taxon>Oscillospiraceae</taxon>
        <taxon>Faecalispora</taxon>
    </lineage>
</organism>
<dbReference type="RefSeq" id="WP_020071973.1">
    <property type="nucleotide sequence ID" value="NZ_JBKWRC010000001.1"/>
</dbReference>
<comment type="subcellular location">
    <subcellularLocation>
        <location evidence="1 10">Cell membrane</location>
        <topology evidence="1 10">Multi-pass membrane protein</topology>
    </subcellularLocation>
</comment>
<dbReference type="PANTHER" id="PTHR28259:SF1">
    <property type="entry name" value="FLUORIDE EXPORT PROTEIN 1-RELATED"/>
    <property type="match status" value="1"/>
</dbReference>
<dbReference type="HAMAP" id="MF_00454">
    <property type="entry name" value="FluC"/>
    <property type="match status" value="1"/>
</dbReference>
<dbReference type="GO" id="GO:0046872">
    <property type="term" value="F:metal ion binding"/>
    <property type="evidence" value="ECO:0007669"/>
    <property type="project" value="UniProtKB-KW"/>
</dbReference>
<keyword evidence="3 10" id="KW-0812">Transmembrane</keyword>
<sequence length="146" mass="15445">MRKYIFLACGSIVGAIARYLMERVKIPGYHEALPLNTLFINITGAFLIAFLLTIGLEIREFDPDVRLGLTTGLMGAYTTFSTLCKEASALLLQGEYISAASYLTASAALGLGAVALGVTAARALGTRLPKQGGAESACHSNENEVD</sequence>
<feature type="transmembrane region" description="Helical" evidence="10">
    <location>
        <begin position="33"/>
        <end position="55"/>
    </location>
</feature>
<dbReference type="Pfam" id="PF02537">
    <property type="entry name" value="CRCB"/>
    <property type="match status" value="1"/>
</dbReference>
<evidence type="ECO:0000256" key="9">
    <source>
        <dbReference type="ARBA" id="ARBA00049940"/>
    </source>
</evidence>
<dbReference type="EMBL" id="SVNY01000002">
    <property type="protein sequence ID" value="MBE6833149.1"/>
    <property type="molecule type" value="Genomic_DNA"/>
</dbReference>
<protein>
    <recommendedName>
        <fullName evidence="10">Fluoride-specific ion channel FluC</fullName>
    </recommendedName>
</protein>
<dbReference type="GO" id="GO:0062054">
    <property type="term" value="F:fluoride channel activity"/>
    <property type="evidence" value="ECO:0007669"/>
    <property type="project" value="UniProtKB-UniRule"/>
</dbReference>
<comment type="similarity">
    <text evidence="7 10">Belongs to the fluoride channel Fluc/FEX (TC 1.A.43) family.</text>
</comment>
<dbReference type="GO" id="GO:0140114">
    <property type="term" value="P:cellular detoxification of fluoride"/>
    <property type="evidence" value="ECO:0007669"/>
    <property type="project" value="UniProtKB-UniRule"/>
</dbReference>
<evidence type="ECO:0000256" key="4">
    <source>
        <dbReference type="ARBA" id="ARBA00022989"/>
    </source>
</evidence>
<comment type="function">
    <text evidence="9 10">Fluoride-specific ion channel. Important for reducing fluoride concentration in the cell, thus reducing its toxicity.</text>
</comment>
<accession>A0A928KRZ3</accession>
<comment type="activity regulation">
    <text evidence="10">Na(+) is not transported, but it plays an essential structural role and its presence is essential for fluoride channel function.</text>
</comment>
<dbReference type="InterPro" id="IPR003691">
    <property type="entry name" value="FluC"/>
</dbReference>
<evidence type="ECO:0000256" key="7">
    <source>
        <dbReference type="ARBA" id="ARBA00035120"/>
    </source>
</evidence>
<feature type="binding site" evidence="10">
    <location>
        <position position="78"/>
    </location>
    <ligand>
        <name>Na(+)</name>
        <dbReference type="ChEBI" id="CHEBI:29101"/>
        <note>structural</note>
    </ligand>
</feature>
<keyword evidence="10" id="KW-0915">Sodium</keyword>
<comment type="caution">
    <text evidence="10">Lacks conserved residue(s) required for the propagation of feature annotation.</text>
</comment>
<evidence type="ECO:0000313" key="12">
    <source>
        <dbReference type="Proteomes" id="UP000754750"/>
    </source>
</evidence>